<protein>
    <submittedName>
        <fullName evidence="1">Uncharacterized protein</fullName>
    </submittedName>
</protein>
<accession>A0A6A6EB43</accession>
<dbReference type="AlphaFoldDB" id="A0A6A6EB43"/>
<name>A0A6A6EB43_9PEZI</name>
<evidence type="ECO:0000313" key="2">
    <source>
        <dbReference type="Proteomes" id="UP000800200"/>
    </source>
</evidence>
<keyword evidence="2" id="KW-1185">Reference proteome</keyword>
<gene>
    <name evidence="1" type="ORF">K469DRAFT_122476</name>
</gene>
<dbReference type="Proteomes" id="UP000800200">
    <property type="component" value="Unassembled WGS sequence"/>
</dbReference>
<evidence type="ECO:0000313" key="1">
    <source>
        <dbReference type="EMBL" id="KAF2187056.1"/>
    </source>
</evidence>
<organism evidence="1 2">
    <name type="scientific">Zopfia rhizophila CBS 207.26</name>
    <dbReference type="NCBI Taxonomy" id="1314779"/>
    <lineage>
        <taxon>Eukaryota</taxon>
        <taxon>Fungi</taxon>
        <taxon>Dikarya</taxon>
        <taxon>Ascomycota</taxon>
        <taxon>Pezizomycotina</taxon>
        <taxon>Dothideomycetes</taxon>
        <taxon>Dothideomycetes incertae sedis</taxon>
        <taxon>Zopfiaceae</taxon>
        <taxon>Zopfia</taxon>
    </lineage>
</organism>
<proteinExistence type="predicted"/>
<sequence length="243" mass="27897">MIPNGHDSVISAVIKDHKSRIREANRALVNTCCSQRHACIHHYVTSIICSNTPMVFTSVTYPWTSPTDNINAVDGCGNNLLFVLDPKGFVDHDQPTKLFSDLINMLLERGFNFGHLDHNGRSFLSLLCITLAFQIEWVNYLFAFFVQFRNVAQSRDSSGLQLIDYLSRHPDVHRLTKDVVPHLSPGASTFQDSNQEQRSKLLPDEDVYGRTFLHDFVRRDFILQPYAVLNLHDLQDINRYDLY</sequence>
<reference evidence="1" key="1">
    <citation type="journal article" date="2020" name="Stud. Mycol.">
        <title>101 Dothideomycetes genomes: a test case for predicting lifestyles and emergence of pathogens.</title>
        <authorList>
            <person name="Haridas S."/>
            <person name="Albert R."/>
            <person name="Binder M."/>
            <person name="Bloem J."/>
            <person name="Labutti K."/>
            <person name="Salamov A."/>
            <person name="Andreopoulos B."/>
            <person name="Baker S."/>
            <person name="Barry K."/>
            <person name="Bills G."/>
            <person name="Bluhm B."/>
            <person name="Cannon C."/>
            <person name="Castanera R."/>
            <person name="Culley D."/>
            <person name="Daum C."/>
            <person name="Ezra D."/>
            <person name="Gonzalez J."/>
            <person name="Henrissat B."/>
            <person name="Kuo A."/>
            <person name="Liang C."/>
            <person name="Lipzen A."/>
            <person name="Lutzoni F."/>
            <person name="Magnuson J."/>
            <person name="Mondo S."/>
            <person name="Nolan M."/>
            <person name="Ohm R."/>
            <person name="Pangilinan J."/>
            <person name="Park H.-J."/>
            <person name="Ramirez L."/>
            <person name="Alfaro M."/>
            <person name="Sun H."/>
            <person name="Tritt A."/>
            <person name="Yoshinaga Y."/>
            <person name="Zwiers L.-H."/>
            <person name="Turgeon B."/>
            <person name="Goodwin S."/>
            <person name="Spatafora J."/>
            <person name="Crous P."/>
            <person name="Grigoriev I."/>
        </authorList>
    </citation>
    <scope>NUCLEOTIDE SEQUENCE</scope>
    <source>
        <strain evidence="1">CBS 207.26</strain>
    </source>
</reference>
<dbReference type="EMBL" id="ML994628">
    <property type="protein sequence ID" value="KAF2187056.1"/>
    <property type="molecule type" value="Genomic_DNA"/>
</dbReference>